<dbReference type="PANTHER" id="PTHR43391:SF12">
    <property type="entry name" value="OXIDOREDUCTASE EPHD-RELATED"/>
    <property type="match status" value="1"/>
</dbReference>
<evidence type="ECO:0000256" key="3">
    <source>
        <dbReference type="RuleBase" id="RU000363"/>
    </source>
</evidence>
<dbReference type="CDD" id="cd05233">
    <property type="entry name" value="SDR_c"/>
    <property type="match status" value="1"/>
</dbReference>
<organism evidence="4 5">
    <name type="scientific">Saccharothrix mutabilis subsp. mutabilis</name>
    <dbReference type="NCBI Taxonomy" id="66855"/>
    <lineage>
        <taxon>Bacteria</taxon>
        <taxon>Bacillati</taxon>
        <taxon>Actinomycetota</taxon>
        <taxon>Actinomycetes</taxon>
        <taxon>Pseudonocardiales</taxon>
        <taxon>Pseudonocardiaceae</taxon>
        <taxon>Saccharothrix</taxon>
    </lineage>
</organism>
<reference evidence="4 5" key="1">
    <citation type="journal article" date="2019" name="Int. J. Syst. Evol. Microbiol.">
        <title>The Global Catalogue of Microorganisms (GCM) 10K type strain sequencing project: providing services to taxonomists for standard genome sequencing and annotation.</title>
        <authorList>
            <consortium name="The Broad Institute Genomics Platform"/>
            <consortium name="The Broad Institute Genome Sequencing Center for Infectious Disease"/>
            <person name="Wu L."/>
            <person name="Ma J."/>
        </authorList>
    </citation>
    <scope>NUCLEOTIDE SEQUENCE [LARGE SCALE GENOMIC DNA]</scope>
    <source>
        <strain evidence="4 5">JCM 3380</strain>
    </source>
</reference>
<evidence type="ECO:0000256" key="1">
    <source>
        <dbReference type="ARBA" id="ARBA00006484"/>
    </source>
</evidence>
<comment type="caution">
    <text evidence="4">The sequence shown here is derived from an EMBL/GenBank/DDBJ whole genome shotgun (WGS) entry which is preliminary data.</text>
</comment>
<dbReference type="PANTHER" id="PTHR43391">
    <property type="entry name" value="RETINOL DEHYDROGENASE-RELATED"/>
    <property type="match status" value="1"/>
</dbReference>
<dbReference type="SUPFAM" id="SSF51735">
    <property type="entry name" value="NAD(P)-binding Rossmann-fold domains"/>
    <property type="match status" value="1"/>
</dbReference>
<dbReference type="PRINTS" id="PR00081">
    <property type="entry name" value="GDHRDH"/>
</dbReference>
<dbReference type="Proteomes" id="UP001500416">
    <property type="component" value="Unassembled WGS sequence"/>
</dbReference>
<gene>
    <name evidence="4" type="ORF">GCM10010492_21520</name>
</gene>
<keyword evidence="2" id="KW-0560">Oxidoreductase</keyword>
<evidence type="ECO:0000313" key="5">
    <source>
        <dbReference type="Proteomes" id="UP001500416"/>
    </source>
</evidence>
<keyword evidence="5" id="KW-1185">Reference proteome</keyword>
<dbReference type="RefSeq" id="WP_343933555.1">
    <property type="nucleotide sequence ID" value="NZ_BAAABU010000003.1"/>
</dbReference>
<protein>
    <submittedName>
        <fullName evidence="4">Uncharacterized protein</fullName>
    </submittedName>
</protein>
<dbReference type="InterPro" id="IPR002347">
    <property type="entry name" value="SDR_fam"/>
</dbReference>
<sequence>MGDVAVVTGAARGFGLGIARRLAERGYVVVGTDVDPVVEDVLSRFGARGVVADVRDPAAHRAVAGVAAGLGRVAVWVNNAGVLATGPVWEQDDDVVRRVVEVNLLGVVNGSRVAVETMRASGGRILNIASMSAYGPVPGLALYAATKAAVLNFSTSLQGDLDLAGVPIRVHTLCPDAADTAMVDRVRDDADSAILFSGGGLLPPDEVADRAVAMLGGRRLVRAVPAHRAGMARLGALAPTVGLRVLRALRAWGERRR</sequence>
<dbReference type="Pfam" id="PF00106">
    <property type="entry name" value="adh_short"/>
    <property type="match status" value="1"/>
</dbReference>
<dbReference type="EMBL" id="BAAABU010000003">
    <property type="protein sequence ID" value="GAA0223062.1"/>
    <property type="molecule type" value="Genomic_DNA"/>
</dbReference>
<evidence type="ECO:0000313" key="4">
    <source>
        <dbReference type="EMBL" id="GAA0223062.1"/>
    </source>
</evidence>
<accession>A0ABN0TJ79</accession>
<dbReference type="PROSITE" id="PS00061">
    <property type="entry name" value="ADH_SHORT"/>
    <property type="match status" value="1"/>
</dbReference>
<dbReference type="PRINTS" id="PR00080">
    <property type="entry name" value="SDRFAMILY"/>
</dbReference>
<comment type="similarity">
    <text evidence="1 3">Belongs to the short-chain dehydrogenases/reductases (SDR) family.</text>
</comment>
<dbReference type="InterPro" id="IPR020904">
    <property type="entry name" value="Sc_DH/Rdtase_CS"/>
</dbReference>
<dbReference type="Gene3D" id="3.40.50.720">
    <property type="entry name" value="NAD(P)-binding Rossmann-like Domain"/>
    <property type="match status" value="1"/>
</dbReference>
<proteinExistence type="inferred from homology"/>
<evidence type="ECO:0000256" key="2">
    <source>
        <dbReference type="ARBA" id="ARBA00023002"/>
    </source>
</evidence>
<name>A0ABN0TJ79_9PSEU</name>
<dbReference type="InterPro" id="IPR036291">
    <property type="entry name" value="NAD(P)-bd_dom_sf"/>
</dbReference>